<dbReference type="GeneID" id="36346193"/>
<keyword evidence="2" id="KW-1185">Reference proteome</keyword>
<comment type="caution">
    <text evidence="1">The sequence shown here is derived from an EMBL/GenBank/DDBJ whole genome shotgun (WGS) entry which is preliminary data.</text>
</comment>
<evidence type="ECO:0000313" key="2">
    <source>
        <dbReference type="Proteomes" id="UP000019149"/>
    </source>
</evidence>
<protein>
    <submittedName>
        <fullName evidence="1">Uncharacterized protein</fullName>
    </submittedName>
</protein>
<dbReference type="KEGG" id="egl:EGR_10478"/>
<reference evidence="1 2" key="1">
    <citation type="journal article" date="2013" name="Nat. Genet.">
        <title>The genome of the hydatid tapeworm Echinococcus granulosus.</title>
        <authorList>
            <person name="Zheng H."/>
            <person name="Zhang W."/>
            <person name="Zhang L."/>
            <person name="Zhang Z."/>
            <person name="Li J."/>
            <person name="Lu G."/>
            <person name="Zhu Y."/>
            <person name="Wang Y."/>
            <person name="Huang Y."/>
            <person name="Liu J."/>
            <person name="Kang H."/>
            <person name="Chen J."/>
            <person name="Wang L."/>
            <person name="Chen A."/>
            <person name="Yu S."/>
            <person name="Gao Z."/>
            <person name="Jin L."/>
            <person name="Gu W."/>
            <person name="Wang Z."/>
            <person name="Zhao L."/>
            <person name="Shi B."/>
            <person name="Wen H."/>
            <person name="Lin R."/>
            <person name="Jones M.K."/>
            <person name="Brejova B."/>
            <person name="Vinar T."/>
            <person name="Zhao G."/>
            <person name="McManus D.P."/>
            <person name="Chen Z."/>
            <person name="Zhou Y."/>
            <person name="Wang S."/>
        </authorList>
    </citation>
    <scope>NUCLEOTIDE SEQUENCE [LARGE SCALE GENOMIC DNA]</scope>
</reference>
<organism evidence="1 2">
    <name type="scientific">Echinococcus granulosus</name>
    <name type="common">Hydatid tapeworm</name>
    <dbReference type="NCBI Taxonomy" id="6210"/>
    <lineage>
        <taxon>Eukaryota</taxon>
        <taxon>Metazoa</taxon>
        <taxon>Spiralia</taxon>
        <taxon>Lophotrochozoa</taxon>
        <taxon>Platyhelminthes</taxon>
        <taxon>Cestoda</taxon>
        <taxon>Eucestoda</taxon>
        <taxon>Cyclophyllidea</taxon>
        <taxon>Taeniidae</taxon>
        <taxon>Echinococcus</taxon>
        <taxon>Echinococcus granulosus group</taxon>
    </lineage>
</organism>
<dbReference type="RefSeq" id="XP_024345856.1">
    <property type="nucleotide sequence ID" value="XM_024499727.1"/>
</dbReference>
<sequence length="38" mass="4368">MVQGRICRADVSIPHVLHEENAFHTVKQEVRFIEIPAP</sequence>
<dbReference type="AlphaFoldDB" id="W6U0L5"/>
<proteinExistence type="predicted"/>
<dbReference type="CTD" id="36346193"/>
<dbReference type="EMBL" id="APAU02000224">
    <property type="protein sequence ID" value="EUB54660.1"/>
    <property type="molecule type" value="Genomic_DNA"/>
</dbReference>
<dbReference type="Proteomes" id="UP000019149">
    <property type="component" value="Unassembled WGS sequence"/>
</dbReference>
<name>W6U0L5_ECHGR</name>
<evidence type="ECO:0000313" key="1">
    <source>
        <dbReference type="EMBL" id="EUB54660.1"/>
    </source>
</evidence>
<gene>
    <name evidence="1" type="ORF">EGR_10478</name>
</gene>
<accession>W6U0L5</accession>